<dbReference type="RefSeq" id="WP_000435256.1">
    <property type="nucleotide sequence ID" value="NZ_CDJP01000284.1"/>
</dbReference>
<dbReference type="EMBL" id="DAANTJ010000016">
    <property type="protein sequence ID" value="HAD1340675.1"/>
    <property type="molecule type" value="Genomic_DNA"/>
</dbReference>
<organism evidence="1 4">
    <name type="scientific">Salmonella typhimurium</name>
    <dbReference type="NCBI Taxonomy" id="90371"/>
    <lineage>
        <taxon>Bacteria</taxon>
        <taxon>Pseudomonadati</taxon>
        <taxon>Pseudomonadota</taxon>
        <taxon>Gammaproteobacteria</taxon>
        <taxon>Enterobacterales</taxon>
        <taxon>Enterobacteriaceae</taxon>
        <taxon>Salmonella</taxon>
    </lineage>
</organism>
<evidence type="ECO:0000313" key="1">
    <source>
        <dbReference type="EMBL" id="AKH10470.1"/>
    </source>
</evidence>
<name>A0A0F7JHB5_SALTM</name>
<accession>A0A0F7JHB5</accession>
<gene>
    <name evidence="2" type="ORF">G0M00_13060</name>
    <name evidence="3" type="ORF">G0N78_18220</name>
    <name evidence="1" type="ORF">SE14_05143</name>
</gene>
<keyword evidence="1" id="KW-0614">Plasmid</keyword>
<dbReference type="PATRIC" id="fig|59201.158.peg.5067"/>
<dbReference type="InterPro" id="IPR058027">
    <property type="entry name" value="Lpa"/>
</dbReference>
<dbReference type="Pfam" id="PF25716">
    <property type="entry name" value="BPP1_LPA"/>
    <property type="match status" value="1"/>
</dbReference>
<evidence type="ECO:0000313" key="2">
    <source>
        <dbReference type="EMBL" id="HAD0245547.1"/>
    </source>
</evidence>
<geneLocation type="plasmid" evidence="1 4">
    <name>pYU39_89</name>
</geneLocation>
<proteinExistence type="predicted"/>
<dbReference type="EMBL" id="DAANKK010000019">
    <property type="protein sequence ID" value="HAD0245547.1"/>
    <property type="molecule type" value="Genomic_DNA"/>
</dbReference>
<dbReference type="AlphaFoldDB" id="A0A0F7JHB5"/>
<sequence>MEQISSAEIADIMIRADCYLTVTEITTLAKEKYPHLHVSRVSVTNIIRHFVRSSRAICELDDRVYPRKYWLHGLNGYQFKVRGRTPEYGSLLVKNCSRKSVEQARKEQRELVDMANKLWNAAVKKRGVAL</sequence>
<evidence type="ECO:0000313" key="3">
    <source>
        <dbReference type="EMBL" id="HAD1340675.1"/>
    </source>
</evidence>
<reference evidence="2" key="3">
    <citation type="submission" date="2019-08" db="EMBL/GenBank/DDBJ databases">
        <authorList>
            <consortium name="NCBI Pathogen Detection Project"/>
        </authorList>
    </citation>
    <scope>NUCLEOTIDE SEQUENCE</scope>
    <source>
        <strain evidence="3">SSI_AA367</strain>
        <strain evidence="2">Tha16</strain>
    </source>
</reference>
<reference evidence="2" key="2">
    <citation type="journal article" date="2018" name="Genome Biol.">
        <title>SKESA: strategic k-mer extension for scrupulous assemblies.</title>
        <authorList>
            <person name="Souvorov A."/>
            <person name="Agarwala R."/>
            <person name="Lipman D.J."/>
        </authorList>
    </citation>
    <scope>NUCLEOTIDE SEQUENCE</scope>
    <source>
        <strain evidence="3">SSI_AA367</strain>
        <strain evidence="2">Tha16</strain>
    </source>
</reference>
<dbReference type="Proteomes" id="UP000034636">
    <property type="component" value="Plasmid pYU39_89"/>
</dbReference>
<dbReference type="EMBL" id="CP011430">
    <property type="protein sequence ID" value="AKH10470.1"/>
    <property type="molecule type" value="Genomic_DNA"/>
</dbReference>
<reference evidence="1 4" key="1">
    <citation type="journal article" date="2015" name="Genome Announc.">
        <title>Complete Genome Sequencing of a Multidrug-Resistant and Human-Invasive Salmonella enterica Serovar Typhimurium Strain of the Emerging Sequence Type 213 Genotype.</title>
        <authorList>
            <person name="Calva E."/>
            <person name="Silva C."/>
            <person name="Zaidi M.B."/>
            <person name="Sanchez-Flores A."/>
            <person name="Estrada K."/>
            <person name="Silva G.G."/>
            <person name="Soto-Jimenez L.M."/>
            <person name="Wiesner M."/>
            <person name="Fernandez-Mora M."/>
            <person name="Edwards R.A."/>
            <person name="Vinuesa P."/>
        </authorList>
    </citation>
    <scope>NUCLEOTIDE SEQUENCE [LARGE SCALE GENOMIC DNA]</scope>
    <source>
        <strain evidence="1 4">YU39</strain>
        <plasmid evidence="1 4">pYU39_89</plasmid>
    </source>
</reference>
<protein>
    <submittedName>
        <fullName evidence="1">Late promoter activating protein</fullName>
    </submittedName>
</protein>
<evidence type="ECO:0000313" key="4">
    <source>
        <dbReference type="Proteomes" id="UP000034636"/>
    </source>
</evidence>